<dbReference type="EMBL" id="MK500334">
    <property type="protein sequence ID" value="QBK86569.1"/>
    <property type="molecule type" value="Genomic_DNA"/>
</dbReference>
<dbReference type="PROSITE" id="PS50181">
    <property type="entry name" value="FBOX"/>
    <property type="match status" value="1"/>
</dbReference>
<dbReference type="Pfam" id="PF00646">
    <property type="entry name" value="F-box"/>
    <property type="match status" value="1"/>
</dbReference>
<dbReference type="SMART" id="SM00256">
    <property type="entry name" value="FBOX"/>
    <property type="match status" value="1"/>
</dbReference>
<dbReference type="InterPro" id="IPR001810">
    <property type="entry name" value="F-box_dom"/>
</dbReference>
<evidence type="ECO:0000259" key="2">
    <source>
        <dbReference type="PROSITE" id="PS50181"/>
    </source>
</evidence>
<dbReference type="CDD" id="cd09917">
    <property type="entry name" value="F-box_SF"/>
    <property type="match status" value="1"/>
</dbReference>
<feature type="region of interest" description="Disordered" evidence="1">
    <location>
        <begin position="73"/>
        <end position="99"/>
    </location>
</feature>
<proteinExistence type="predicted"/>
<reference evidence="3" key="1">
    <citation type="journal article" date="2019" name="MBio">
        <title>Virus Genomes from Deep Sea Sediments Expand the Ocean Megavirome and Support Independent Origins of Viral Gigantism.</title>
        <authorList>
            <person name="Backstrom D."/>
            <person name="Yutin N."/>
            <person name="Jorgensen S.L."/>
            <person name="Dharamshi J."/>
            <person name="Homa F."/>
            <person name="Zaremba-Niedwiedzka K."/>
            <person name="Spang A."/>
            <person name="Wolf Y.I."/>
            <person name="Koonin E.V."/>
            <person name="Ettema T.J."/>
        </authorList>
    </citation>
    <scope>NUCLEOTIDE SEQUENCE</scope>
</reference>
<evidence type="ECO:0000313" key="3">
    <source>
        <dbReference type="EMBL" id="QBK86569.1"/>
    </source>
</evidence>
<dbReference type="InterPro" id="IPR036047">
    <property type="entry name" value="F-box-like_dom_sf"/>
</dbReference>
<feature type="compositionally biased region" description="Basic residues" evidence="1">
    <location>
        <begin position="89"/>
        <end position="99"/>
    </location>
</feature>
<evidence type="ECO:0000256" key="1">
    <source>
        <dbReference type="SAM" id="MobiDB-lite"/>
    </source>
</evidence>
<dbReference type="SUPFAM" id="SSF81383">
    <property type="entry name" value="F-box domain"/>
    <property type="match status" value="1"/>
</dbReference>
<gene>
    <name evidence="3" type="ORF">LCMAC102_03640</name>
</gene>
<protein>
    <submittedName>
        <fullName evidence="3">F-box domain protein</fullName>
    </submittedName>
</protein>
<feature type="domain" description="F-box" evidence="2">
    <location>
        <begin position="106"/>
        <end position="155"/>
    </location>
</feature>
<accession>A0A481YU00</accession>
<name>A0A481YU00_9VIRU</name>
<sequence length="265" mass="30193">MSTKPKCPPNKIYNKFTHRCVNEDGVVGKAIKAGTLSYKKKDCPKKKIYNPASRRCVSETGVTGKELLASKKPRFPLSPVTLPPPKLPSPKKSKKVPKKKREHVLAVGFELLPDDMIREILLNLDGEDLKSACATNKRIAAICKGDVFQKKYKKLRESEMRERPGQPMGSREKDRVTSFMITSVIKPGLIKARGYHFSHGKPKKFPEDDDFTSIYKKDPIFPGYNWVTYDPKTKKYVFPNRPAEKIYMLDKPLTSSQVGPRLRWP</sequence>
<organism evidence="3">
    <name type="scientific">Marseillevirus LCMAC102</name>
    <dbReference type="NCBI Taxonomy" id="2506603"/>
    <lineage>
        <taxon>Viruses</taxon>
        <taxon>Varidnaviria</taxon>
        <taxon>Bamfordvirae</taxon>
        <taxon>Nucleocytoviricota</taxon>
        <taxon>Megaviricetes</taxon>
        <taxon>Pimascovirales</taxon>
        <taxon>Pimascovirales incertae sedis</taxon>
        <taxon>Marseilleviridae</taxon>
    </lineage>
</organism>